<dbReference type="RefSeq" id="WP_079731063.1">
    <property type="nucleotide sequence ID" value="NZ_FVZE01000005.1"/>
</dbReference>
<protein>
    <recommendedName>
        <fullName evidence="3">Tetratricopeptide repeat-containing protein</fullName>
    </recommendedName>
</protein>
<proteinExistence type="predicted"/>
<reference evidence="2" key="1">
    <citation type="submission" date="2017-02" db="EMBL/GenBank/DDBJ databases">
        <authorList>
            <person name="Varghese N."/>
            <person name="Submissions S."/>
        </authorList>
    </citation>
    <scope>NUCLEOTIDE SEQUENCE [LARGE SCALE GENOMIC DNA]</scope>
    <source>
        <strain evidence="2">SM117</strain>
    </source>
</reference>
<keyword evidence="2" id="KW-1185">Reference proteome</keyword>
<dbReference type="EMBL" id="FVZE01000005">
    <property type="protein sequence ID" value="SLK05151.1"/>
    <property type="molecule type" value="Genomic_DNA"/>
</dbReference>
<evidence type="ECO:0008006" key="3">
    <source>
        <dbReference type="Google" id="ProtNLM"/>
    </source>
</evidence>
<dbReference type="Gene3D" id="1.25.40.10">
    <property type="entry name" value="Tetratricopeptide repeat domain"/>
    <property type="match status" value="1"/>
</dbReference>
<gene>
    <name evidence="1" type="ORF">SAMN06295987_10586</name>
</gene>
<dbReference type="STRING" id="428990.SAMN06295987_10586"/>
<dbReference type="Proteomes" id="UP000190989">
    <property type="component" value="Unassembled WGS sequence"/>
</dbReference>
<dbReference type="SUPFAM" id="SSF48452">
    <property type="entry name" value="TPR-like"/>
    <property type="match status" value="1"/>
</dbReference>
<name>A0A1U6IAW0_9SPHN</name>
<evidence type="ECO:0000313" key="2">
    <source>
        <dbReference type="Proteomes" id="UP000190989"/>
    </source>
</evidence>
<accession>A0A1U6IAW0</accession>
<dbReference type="InterPro" id="IPR011990">
    <property type="entry name" value="TPR-like_helical_dom_sf"/>
</dbReference>
<organism evidence="1 2">
    <name type="scientific">Novosphingobium mathurense</name>
    <dbReference type="NCBI Taxonomy" id="428990"/>
    <lineage>
        <taxon>Bacteria</taxon>
        <taxon>Pseudomonadati</taxon>
        <taxon>Pseudomonadota</taxon>
        <taxon>Alphaproteobacteria</taxon>
        <taxon>Sphingomonadales</taxon>
        <taxon>Sphingomonadaceae</taxon>
        <taxon>Novosphingobium</taxon>
    </lineage>
</organism>
<dbReference type="AlphaFoldDB" id="A0A1U6IAW0"/>
<evidence type="ECO:0000313" key="1">
    <source>
        <dbReference type="EMBL" id="SLK05151.1"/>
    </source>
</evidence>
<sequence>MSLSLLVASVLMGQSAFSLTLEVRPQDEVDVAYEELAAGKNEEAIAKLQRMGAAQSDDPAALINLGTAYARVGMAQQAMVNYKAAAASPERYDLELADGSWMDSRWAARKAMQGIASGQTLAVR</sequence>